<dbReference type="PANTHER" id="PTHR46502">
    <property type="entry name" value="C2 DOMAIN-CONTAINING"/>
    <property type="match status" value="1"/>
</dbReference>
<dbReference type="Gene3D" id="2.60.40.150">
    <property type="entry name" value="C2 domain"/>
    <property type="match status" value="1"/>
</dbReference>
<dbReference type="InParanoid" id="U5HEL0"/>
<dbReference type="STRING" id="683840.U5HEL0"/>
<dbReference type="EnsemblFungi" id="MVLG_05553T0">
    <property type="protein sequence ID" value="MVLG_05553T0"/>
    <property type="gene ID" value="MVLG_05553"/>
</dbReference>
<dbReference type="SUPFAM" id="SSF49562">
    <property type="entry name" value="C2 domain (Calcium/lipid-binding domain, CaLB)"/>
    <property type="match status" value="1"/>
</dbReference>
<dbReference type="PROSITE" id="PS50004">
    <property type="entry name" value="C2"/>
    <property type="match status" value="1"/>
</dbReference>
<feature type="compositionally biased region" description="Low complexity" evidence="3">
    <location>
        <begin position="612"/>
        <end position="626"/>
    </location>
</feature>
<evidence type="ECO:0000313" key="6">
    <source>
        <dbReference type="EnsemblFungi" id="MVLG_05553T0"/>
    </source>
</evidence>
<feature type="region of interest" description="Disordered" evidence="3">
    <location>
        <begin position="441"/>
        <end position="492"/>
    </location>
</feature>
<feature type="region of interest" description="Disordered" evidence="3">
    <location>
        <begin position="393"/>
        <end position="413"/>
    </location>
</feature>
<feature type="compositionally biased region" description="Polar residues" evidence="3">
    <location>
        <begin position="195"/>
        <end position="211"/>
    </location>
</feature>
<proteinExistence type="predicted"/>
<dbReference type="AlphaFoldDB" id="U5HEL0"/>
<sequence length="798" mass="87522">MSWLQPIPHVSSGSMLDLVNRPTPVVDSLPEAPPPLPELLAGPAPPPAVRKREVGQLIVVVLRAQHLDETVKSPLCTVELTESPGGVESTRVDPRDPQNPVWDEEFRFVVHAAETTKAPTEPLLVKIRDETSGRAGDDQLVGQGQVSVVDSKNWVRNKDTGTYEFDDWVQLQRDGKFAGEVFLEMTFYPAIYRPNTKSMTGPSTRPASTITAPLPVPTNLSSLQRRPSRLDPSTRLQPGHLATRPMLQRPAGRFDPVPRPSKYAQPEAVQQTDPPQAITFNRPSNATEDATSAMTFSSAPESRPSPTRNNFPPSLVPGSRPPSHSPLGPISGSYAQQPPTLVRQMSSLSIPEQLPSQETASSASRRPLPSPPGASLVAYPQRQSYGAGAACTEVGVLQPPPPAQHPQSSPSLEDIGTVVSNYMLQNPQPNTGLQQLMPPYQHAHQVQHHQSHQIIPQPQTHQQPPQQPLQQQQMCPQEYRRTSQQQHQQFRREDLQQYQHMYQPSYPAASDQPNRSQYDPQPPLRVPDQSSTHRNSDAHSPSYLASSPRIDITQSRSSPSPSISPGNFSPEAPPRPPKTPYNAPSPVVSASPAVSPEFVAPPPRHGSLPLGSASTSTSRMSSLELSPNVEAATPKSKDKGKQKAEPVPSPSSPTLSPSLKTLTQSSYLPTSLSASTSSGAGSSAKPSATKSSSVDPVMLADQARSLFRFQQEQEDARLAASLAEEAGAAEDQVRIQKAREDEEVVRKLLEEEEKMRVEEEKRNELMARQWEEREKEEKEERERKDEELAFKLAASRED</sequence>
<evidence type="ECO:0000256" key="1">
    <source>
        <dbReference type="ARBA" id="ARBA00022723"/>
    </source>
</evidence>
<keyword evidence="2" id="KW-0106">Calcium</keyword>
<protein>
    <recommendedName>
        <fullName evidence="4">C2 domain-containing protein</fullName>
    </recommendedName>
</protein>
<feature type="compositionally biased region" description="Low complexity" evidence="3">
    <location>
        <begin position="652"/>
        <end position="693"/>
    </location>
</feature>
<feature type="region of interest" description="Disordered" evidence="3">
    <location>
        <begin position="755"/>
        <end position="798"/>
    </location>
</feature>
<dbReference type="EMBL" id="GL541719">
    <property type="protein sequence ID" value="KDE03984.1"/>
    <property type="molecule type" value="Genomic_DNA"/>
</dbReference>
<feature type="compositionally biased region" description="Polar residues" evidence="3">
    <location>
        <begin position="268"/>
        <end position="312"/>
    </location>
</feature>
<feature type="compositionally biased region" description="Basic and acidic residues" evidence="3">
    <location>
        <begin position="635"/>
        <end position="644"/>
    </location>
</feature>
<keyword evidence="1" id="KW-0479">Metal-binding</keyword>
<evidence type="ECO:0000259" key="4">
    <source>
        <dbReference type="PROSITE" id="PS50004"/>
    </source>
</evidence>
<feature type="compositionally biased region" description="Low complexity" evidence="3">
    <location>
        <begin position="584"/>
        <end position="598"/>
    </location>
</feature>
<reference evidence="6" key="4">
    <citation type="submission" date="2015-06" db="UniProtKB">
        <authorList>
            <consortium name="EnsemblFungi"/>
        </authorList>
    </citation>
    <scope>IDENTIFICATION</scope>
</reference>
<feature type="compositionally biased region" description="Low complexity" evidence="3">
    <location>
        <begin position="555"/>
        <end position="570"/>
    </location>
</feature>
<evidence type="ECO:0000256" key="3">
    <source>
        <dbReference type="SAM" id="MobiDB-lite"/>
    </source>
</evidence>
<dbReference type="InterPro" id="IPR035892">
    <property type="entry name" value="C2_domain_sf"/>
</dbReference>
<dbReference type="HOGENOM" id="CLU_352405_0_0_1"/>
<evidence type="ECO:0000256" key="2">
    <source>
        <dbReference type="ARBA" id="ARBA00022837"/>
    </source>
</evidence>
<feature type="domain" description="C2" evidence="4">
    <location>
        <begin position="35"/>
        <end position="165"/>
    </location>
</feature>
<feature type="region of interest" description="Disordered" evidence="3">
    <location>
        <begin position="505"/>
        <end position="696"/>
    </location>
</feature>
<dbReference type="InterPro" id="IPR000008">
    <property type="entry name" value="C2_dom"/>
</dbReference>
<dbReference type="PANTHER" id="PTHR46502:SF2">
    <property type="entry name" value="16 KDA PHLOEM PROTEIN 2"/>
    <property type="match status" value="1"/>
</dbReference>
<keyword evidence="7" id="KW-1185">Reference proteome</keyword>
<accession>U5HEL0</accession>
<reference evidence="5 7" key="3">
    <citation type="journal article" date="2015" name="BMC Genomics">
        <title>Sex and parasites: genomic and transcriptomic analysis of Microbotryum lychnidis-dioicae, the biotrophic and plant-castrating anther smut fungus.</title>
        <authorList>
            <person name="Perlin M.H."/>
            <person name="Amselem J."/>
            <person name="Fontanillas E."/>
            <person name="Toh S.S."/>
            <person name="Chen Z."/>
            <person name="Goldberg J."/>
            <person name="Duplessis S."/>
            <person name="Henrissat B."/>
            <person name="Young S."/>
            <person name="Zeng Q."/>
            <person name="Aguileta G."/>
            <person name="Petit E."/>
            <person name="Badouin H."/>
            <person name="Andrews J."/>
            <person name="Razeeq D."/>
            <person name="Gabaldon T."/>
            <person name="Quesneville H."/>
            <person name="Giraud T."/>
            <person name="Hood M.E."/>
            <person name="Schultz D.J."/>
            <person name="Cuomo C.A."/>
        </authorList>
    </citation>
    <scope>NUCLEOTIDE SEQUENCE [LARGE SCALE GENOMIC DNA]</scope>
    <source>
        <strain evidence="5">P1A1 Lamole</strain>
        <strain evidence="7">p1A1 Lamole</strain>
    </source>
</reference>
<dbReference type="OMA" id="VIERRTM"/>
<feature type="compositionally biased region" description="Low complexity" evidence="3">
    <location>
        <begin position="452"/>
        <end position="477"/>
    </location>
</feature>
<gene>
    <name evidence="5" type="ORF">MVLG_05553</name>
</gene>
<reference evidence="5" key="2">
    <citation type="submission" date="2010-11" db="EMBL/GenBank/DDBJ databases">
        <authorList>
            <consortium name="The Broad Institute Genome Sequencing Platform"/>
            <person name="Earl A."/>
            <person name="Ward D."/>
            <person name="Feldgarden M."/>
            <person name="Gevers D."/>
            <person name="Butler R."/>
            <person name="Young S.K."/>
            <person name="Zeng Q."/>
            <person name="Gargeya S."/>
            <person name="Fitzgerald M."/>
            <person name="Haas B."/>
            <person name="Abouelleil A."/>
            <person name="Alvarado L."/>
            <person name="Arachchi H.M."/>
            <person name="Berlin A."/>
            <person name="Brown A."/>
            <person name="Chapman S.B."/>
            <person name="Chen Z."/>
            <person name="Dunbar C."/>
            <person name="Freedman E."/>
            <person name="Gearin G."/>
            <person name="Gellesch M."/>
            <person name="Goldberg J."/>
            <person name="Griggs A."/>
            <person name="Gujja S."/>
            <person name="Heilman E."/>
            <person name="Heiman D."/>
            <person name="Howarth C."/>
            <person name="Larson L."/>
            <person name="Lui A."/>
            <person name="MacDonald P.J.P."/>
            <person name="Mehta T."/>
            <person name="Montmayeur A."/>
            <person name="Murphy C."/>
            <person name="Neiman D."/>
            <person name="Pearson M."/>
            <person name="Priest M."/>
            <person name="Roberts A."/>
            <person name="Saif S."/>
            <person name="Shea T."/>
            <person name="Shenoy N."/>
            <person name="Sisk P."/>
            <person name="Stolte C."/>
            <person name="Sykes S."/>
            <person name="White J."/>
            <person name="Yandava C."/>
            <person name="Wortman J."/>
            <person name="Nusbaum C."/>
            <person name="Birren B."/>
        </authorList>
    </citation>
    <scope>NUCLEOTIDE SEQUENCE</scope>
    <source>
        <strain evidence="5">P1A1 Lamole</strain>
    </source>
</reference>
<dbReference type="OrthoDB" id="270970at2759"/>
<name>U5HEL0_USTV1</name>
<reference evidence="7" key="1">
    <citation type="submission" date="2010-11" db="EMBL/GenBank/DDBJ databases">
        <title>The genome sequence of Microbotryum violaceum strain p1A1 Lamole.</title>
        <authorList>
            <person name="Cuomo C."/>
            <person name="Perlin M."/>
            <person name="Young S.K."/>
            <person name="Zeng Q."/>
            <person name="Gargeya S."/>
            <person name="Alvarado L."/>
            <person name="Berlin A."/>
            <person name="Chapman S.B."/>
            <person name="Chen Z."/>
            <person name="Freedman E."/>
            <person name="Gellesch M."/>
            <person name="Goldberg J."/>
            <person name="Griggs A."/>
            <person name="Gujja S."/>
            <person name="Heilman E."/>
            <person name="Heiman D."/>
            <person name="Howarth C."/>
            <person name="Mehta T."/>
            <person name="Neiman D."/>
            <person name="Pearson M."/>
            <person name="Roberts A."/>
            <person name="Saif S."/>
            <person name="Shea T."/>
            <person name="Shenoy N."/>
            <person name="Sisk P."/>
            <person name="Stolte C."/>
            <person name="Sykes S."/>
            <person name="White J."/>
            <person name="Yandava C."/>
            <person name="Haas B."/>
            <person name="Nusbaum C."/>
            <person name="Birren B."/>
        </authorList>
    </citation>
    <scope>NUCLEOTIDE SEQUENCE [LARGE SCALE GENOMIC DNA]</scope>
    <source>
        <strain evidence="7">p1A1 Lamole</strain>
    </source>
</reference>
<dbReference type="Pfam" id="PF00168">
    <property type="entry name" value="C2"/>
    <property type="match status" value="1"/>
</dbReference>
<evidence type="ECO:0000313" key="5">
    <source>
        <dbReference type="EMBL" id="KDE03984.1"/>
    </source>
</evidence>
<feature type="compositionally biased region" description="Polar residues" evidence="3">
    <location>
        <begin position="350"/>
        <end position="359"/>
    </location>
</feature>
<evidence type="ECO:0000313" key="7">
    <source>
        <dbReference type="Proteomes" id="UP000017200"/>
    </source>
</evidence>
<feature type="region of interest" description="Disordered" evidence="3">
    <location>
        <begin position="350"/>
        <end position="378"/>
    </location>
</feature>
<dbReference type="SMART" id="SM00239">
    <property type="entry name" value="C2"/>
    <property type="match status" value="1"/>
</dbReference>
<dbReference type="GO" id="GO:0046872">
    <property type="term" value="F:metal ion binding"/>
    <property type="evidence" value="ECO:0007669"/>
    <property type="project" value="UniProtKB-KW"/>
</dbReference>
<dbReference type="Proteomes" id="UP000017200">
    <property type="component" value="Unassembled WGS sequence"/>
</dbReference>
<feature type="region of interest" description="Disordered" evidence="3">
    <location>
        <begin position="193"/>
        <end position="336"/>
    </location>
</feature>
<dbReference type="EMBL" id="AEIJ01000585">
    <property type="status" value="NOT_ANNOTATED_CDS"/>
    <property type="molecule type" value="Genomic_DNA"/>
</dbReference>
<organism evidence="5">
    <name type="scientific">Microbotryum lychnidis-dioicae (strain p1A1 Lamole / MvSl-1064)</name>
    <name type="common">Anther smut fungus</name>
    <dbReference type="NCBI Taxonomy" id="683840"/>
    <lineage>
        <taxon>Eukaryota</taxon>
        <taxon>Fungi</taxon>
        <taxon>Dikarya</taxon>
        <taxon>Basidiomycota</taxon>
        <taxon>Pucciniomycotina</taxon>
        <taxon>Microbotryomycetes</taxon>
        <taxon>Microbotryales</taxon>
        <taxon>Microbotryaceae</taxon>
        <taxon>Microbotryum</taxon>
    </lineage>
</organism>